<evidence type="ECO:0000313" key="1">
    <source>
        <dbReference type="EMBL" id="JAH82989.1"/>
    </source>
</evidence>
<reference evidence="1" key="1">
    <citation type="submission" date="2014-11" db="EMBL/GenBank/DDBJ databases">
        <authorList>
            <person name="Amaro Gonzalez C."/>
        </authorList>
    </citation>
    <scope>NUCLEOTIDE SEQUENCE</scope>
</reference>
<protein>
    <submittedName>
        <fullName evidence="1">Uncharacterized protein</fullName>
    </submittedName>
</protein>
<reference evidence="1" key="2">
    <citation type="journal article" date="2015" name="Fish Shellfish Immunol.">
        <title>Early steps in the European eel (Anguilla anguilla)-Vibrio vulnificus interaction in the gills: Role of the RtxA13 toxin.</title>
        <authorList>
            <person name="Callol A."/>
            <person name="Pajuelo D."/>
            <person name="Ebbesson L."/>
            <person name="Teles M."/>
            <person name="MacKenzie S."/>
            <person name="Amaro C."/>
        </authorList>
    </citation>
    <scope>NUCLEOTIDE SEQUENCE</scope>
</reference>
<organism evidence="1">
    <name type="scientific">Anguilla anguilla</name>
    <name type="common">European freshwater eel</name>
    <name type="synonym">Muraena anguilla</name>
    <dbReference type="NCBI Taxonomy" id="7936"/>
    <lineage>
        <taxon>Eukaryota</taxon>
        <taxon>Metazoa</taxon>
        <taxon>Chordata</taxon>
        <taxon>Craniata</taxon>
        <taxon>Vertebrata</taxon>
        <taxon>Euteleostomi</taxon>
        <taxon>Actinopterygii</taxon>
        <taxon>Neopterygii</taxon>
        <taxon>Teleostei</taxon>
        <taxon>Anguilliformes</taxon>
        <taxon>Anguillidae</taxon>
        <taxon>Anguilla</taxon>
    </lineage>
</organism>
<name>A0A0E9VXX1_ANGAN</name>
<dbReference type="EMBL" id="GBXM01025588">
    <property type="protein sequence ID" value="JAH82989.1"/>
    <property type="molecule type" value="Transcribed_RNA"/>
</dbReference>
<sequence>MFSALFLCRWFRTNFLTTSQRFVLGTEIFECTHSGSYSPLRECACFFAVG</sequence>
<proteinExistence type="predicted"/>
<accession>A0A0E9VXX1</accession>
<dbReference type="AlphaFoldDB" id="A0A0E9VXX1"/>